<dbReference type="AlphaFoldDB" id="A0A3S0JC04"/>
<reference evidence="1 2" key="1">
    <citation type="submission" date="2018-12" db="EMBL/GenBank/DDBJ databases">
        <title>Hymenobacter gummosus sp. nov., isolated from a spring.</title>
        <authorList>
            <person name="Nie L."/>
        </authorList>
    </citation>
    <scope>NUCLEOTIDE SEQUENCE [LARGE SCALE GENOMIC DNA]</scope>
    <source>
        <strain evidence="1 2">KCTC 52166</strain>
    </source>
</reference>
<dbReference type="EMBL" id="RXOF01000003">
    <property type="protein sequence ID" value="RTQ51606.1"/>
    <property type="molecule type" value="Genomic_DNA"/>
</dbReference>
<dbReference type="OrthoDB" id="982115at2"/>
<proteinExistence type="predicted"/>
<evidence type="ECO:0000313" key="1">
    <source>
        <dbReference type="EMBL" id="RTQ51606.1"/>
    </source>
</evidence>
<organism evidence="1 2">
    <name type="scientific">Hymenobacter gummosus</name>
    <dbReference type="NCBI Taxonomy" id="1776032"/>
    <lineage>
        <taxon>Bacteria</taxon>
        <taxon>Pseudomonadati</taxon>
        <taxon>Bacteroidota</taxon>
        <taxon>Cytophagia</taxon>
        <taxon>Cytophagales</taxon>
        <taxon>Hymenobacteraceae</taxon>
        <taxon>Hymenobacter</taxon>
    </lineage>
</organism>
<sequence length="215" mass="25038">MGLDIYHEKATLLKPAGLLTPDCDVLLRANWAEYGFNVGYEHFHRYAQLVDVPVPVCTLIMFESPLDQLRSFFAVDSTIDGFRADGYHIIDQLTVAGRARAIQQLEQRQSLAGLPRHEWTAQWWRGRTYYREEPQEGFYVTEVGYQRKGVNGHFYQYFGSDEKYARRADFEYAYQCVDRYWSSDTAADVAERRARFQADFLDSYEEGASFLVPSY</sequence>
<comment type="caution">
    <text evidence="1">The sequence shown here is derived from an EMBL/GenBank/DDBJ whole genome shotgun (WGS) entry which is preliminary data.</text>
</comment>
<protein>
    <submittedName>
        <fullName evidence="1">Uncharacterized protein</fullName>
    </submittedName>
</protein>
<gene>
    <name evidence="1" type="ORF">EJV47_07340</name>
</gene>
<accession>A0A3S0JC04</accession>
<dbReference type="RefSeq" id="WP_126692497.1">
    <property type="nucleotide sequence ID" value="NZ_RXOF01000003.1"/>
</dbReference>
<evidence type="ECO:0000313" key="2">
    <source>
        <dbReference type="Proteomes" id="UP000282184"/>
    </source>
</evidence>
<keyword evidence="2" id="KW-1185">Reference proteome</keyword>
<name>A0A3S0JC04_9BACT</name>
<dbReference type="Proteomes" id="UP000282184">
    <property type="component" value="Unassembled WGS sequence"/>
</dbReference>